<organism evidence="6 7">
    <name type="scientific">Nostocoides jenkinsii Ben 74</name>
    <dbReference type="NCBI Taxonomy" id="1193518"/>
    <lineage>
        <taxon>Bacteria</taxon>
        <taxon>Bacillati</taxon>
        <taxon>Actinomycetota</taxon>
        <taxon>Actinomycetes</taxon>
        <taxon>Micrococcales</taxon>
        <taxon>Intrasporangiaceae</taxon>
        <taxon>Nostocoides</taxon>
    </lineage>
</organism>
<comment type="similarity">
    <text evidence="2">Belongs to the flavin monoamine oxidase family.</text>
</comment>
<evidence type="ECO:0000256" key="3">
    <source>
        <dbReference type="ARBA" id="ARBA00023002"/>
    </source>
</evidence>
<protein>
    <submittedName>
        <fullName evidence="6">Putative flavin-containing monoamine oxidase aofH</fullName>
        <ecNumber evidence="6">1.4.3.-</ecNumber>
    </submittedName>
</protein>
<accession>A0A077M8D8</accession>
<dbReference type="Pfam" id="PF01593">
    <property type="entry name" value="Amino_oxidase"/>
    <property type="match status" value="1"/>
</dbReference>
<dbReference type="PANTHER" id="PTHR43563:SF1">
    <property type="entry name" value="AMINE OXIDASE [FLAVIN-CONTAINING] B"/>
    <property type="match status" value="1"/>
</dbReference>
<dbReference type="STRING" id="1193518.BN13_420025"/>
<dbReference type="PRINTS" id="PR00757">
    <property type="entry name" value="AMINEOXDASEF"/>
</dbReference>
<dbReference type="SUPFAM" id="SSF51905">
    <property type="entry name" value="FAD/NAD(P)-binding domain"/>
    <property type="match status" value="1"/>
</dbReference>
<evidence type="ECO:0000313" key="7">
    <source>
        <dbReference type="Proteomes" id="UP000035720"/>
    </source>
</evidence>
<dbReference type="EMBL" id="CAJC01000153">
    <property type="protein sequence ID" value="CCI53571.1"/>
    <property type="molecule type" value="Genomic_DNA"/>
</dbReference>
<feature type="domain" description="Amine oxidase" evidence="5">
    <location>
        <begin position="62"/>
        <end position="496"/>
    </location>
</feature>
<keyword evidence="3 6" id="KW-0560">Oxidoreductase</keyword>
<evidence type="ECO:0000256" key="2">
    <source>
        <dbReference type="ARBA" id="ARBA00005995"/>
    </source>
</evidence>
<dbReference type="SUPFAM" id="SSF54373">
    <property type="entry name" value="FAD-linked reductases, C-terminal domain"/>
    <property type="match status" value="1"/>
</dbReference>
<comment type="cofactor">
    <cofactor evidence="1">
        <name>FAD</name>
        <dbReference type="ChEBI" id="CHEBI:57692"/>
    </cofactor>
</comment>
<dbReference type="InterPro" id="IPR002937">
    <property type="entry name" value="Amino_oxidase"/>
</dbReference>
<dbReference type="AlphaFoldDB" id="A0A077M8D8"/>
<feature type="binding site" evidence="4">
    <location>
        <position position="472"/>
    </location>
    <ligand>
        <name>FAD</name>
        <dbReference type="ChEBI" id="CHEBI:57692"/>
    </ligand>
</feature>
<dbReference type="InterPro" id="IPR001613">
    <property type="entry name" value="Flavin_amine_oxidase"/>
</dbReference>
<keyword evidence="7" id="KW-1185">Reference proteome</keyword>
<dbReference type="Proteomes" id="UP000035720">
    <property type="component" value="Unassembled WGS sequence"/>
</dbReference>
<dbReference type="InterPro" id="IPR050703">
    <property type="entry name" value="Flavin_MAO"/>
</dbReference>
<proteinExistence type="inferred from homology"/>
<feature type="binding site" evidence="4">
    <location>
        <position position="389"/>
    </location>
    <ligand>
        <name>substrate</name>
    </ligand>
</feature>
<reference evidence="6 7" key="1">
    <citation type="journal article" date="2013" name="ISME J.">
        <title>A metabolic model for members of the genus Tetrasphaera involved in enhanced biological phosphorus removal.</title>
        <authorList>
            <person name="Kristiansen R."/>
            <person name="Nguyen H.T.T."/>
            <person name="Saunders A.M."/>
            <person name="Nielsen J.L."/>
            <person name="Wimmer R."/>
            <person name="Le V.Q."/>
            <person name="McIlroy S.J."/>
            <person name="Petrovski S."/>
            <person name="Seviour R.J."/>
            <person name="Calteau A."/>
            <person name="Nielsen K.L."/>
            <person name="Nielsen P.H."/>
        </authorList>
    </citation>
    <scope>NUCLEOTIDE SEQUENCE [LARGE SCALE GENOMIC DNA]</scope>
    <source>
        <strain evidence="6 7">Ben 74</strain>
    </source>
</reference>
<evidence type="ECO:0000313" key="6">
    <source>
        <dbReference type="EMBL" id="CCI53571.1"/>
    </source>
</evidence>
<gene>
    <name evidence="6" type="primary">aofH</name>
    <name evidence="6" type="ORF">BN13_420025</name>
</gene>
<sequence>MGRHRDVAGRGVAARVRVGGTGRGCRAQRGCPAGAGSRALAPLGSSVEDGGMTRILIVGAGLAGLSAARELTQAGVECVVLEARSRVGGRVMGGSVAGQAVEFGGTWIGERHERMYALAAELGLPTFRTYNDDGQLLVDLAGRQSRMKPTKGAVPKLSPFALADLGQGLLRFARMAKGVDPERPWQHAHAATLDGQTFETWIRRNLRTPSGRAYFRIATEAVFAADPSDLSLLHALFYTASNADLETLLAVDHGAQQDRVVGGTIRIAESLAEGLDIRLDSPVRGIQQSPNGIRAVCRDGATHDADRVIVAIPPTLAGRIDYDPILPSWRDQLTQKLPAGAVAKTFAAYPTPFWREAGLNGQAASDRGPVKVTFDVSPPNGEVGILLGFVEGGDARRWVRLTQAERRRTVLDCFVRYFGPEAANPIDYAEQDWSAEEFSRGCYGAHFAPGVWTAYGEALRPPIGRIHWAGAEYATRWNGYMEGAVRSGTDAAREVLASLSAGAPTGT</sequence>
<dbReference type="EC" id="1.4.3.-" evidence="6"/>
<dbReference type="PANTHER" id="PTHR43563">
    <property type="entry name" value="AMINE OXIDASE"/>
    <property type="match status" value="1"/>
</dbReference>
<feature type="binding site" evidence="4">
    <location>
        <position position="283"/>
    </location>
    <ligand>
        <name>FAD</name>
        <dbReference type="ChEBI" id="CHEBI:57692"/>
    </ligand>
</feature>
<evidence type="ECO:0000256" key="1">
    <source>
        <dbReference type="ARBA" id="ARBA00001974"/>
    </source>
</evidence>
<evidence type="ECO:0000256" key="4">
    <source>
        <dbReference type="PIRSR" id="PIRSR601613-1"/>
    </source>
</evidence>
<name>A0A077M8D8_9MICO</name>
<dbReference type="GO" id="GO:0016491">
    <property type="term" value="F:oxidoreductase activity"/>
    <property type="evidence" value="ECO:0007669"/>
    <property type="project" value="UniProtKB-KW"/>
</dbReference>
<feature type="binding site" evidence="4">
    <location>
        <begin position="82"/>
        <end position="83"/>
    </location>
    <ligand>
        <name>FAD</name>
        <dbReference type="ChEBI" id="CHEBI:57692"/>
    </ligand>
</feature>
<dbReference type="Gene3D" id="3.90.660.10">
    <property type="match status" value="1"/>
</dbReference>
<evidence type="ECO:0000259" key="5">
    <source>
        <dbReference type="Pfam" id="PF01593"/>
    </source>
</evidence>
<dbReference type="Gene3D" id="1.10.405.10">
    <property type="entry name" value="Guanine Nucleotide Dissociation Inhibitor, domain 1"/>
    <property type="match status" value="1"/>
</dbReference>
<dbReference type="InterPro" id="IPR036188">
    <property type="entry name" value="FAD/NAD-bd_sf"/>
</dbReference>
<comment type="caution">
    <text evidence="6">The sequence shown here is derived from an EMBL/GenBank/DDBJ whole genome shotgun (WGS) entry which is preliminary data.</text>
</comment>
<dbReference type="Gene3D" id="3.50.50.60">
    <property type="entry name" value="FAD/NAD(P)-binding domain"/>
    <property type="match status" value="1"/>
</dbReference>